<comment type="subcellular location">
    <subcellularLocation>
        <location evidence="1">Membrane</location>
        <topology evidence="1">Multi-pass membrane protein</topology>
    </subcellularLocation>
</comment>
<dbReference type="EMBL" id="BN001302">
    <property type="protein sequence ID" value="CBF74091.1"/>
    <property type="molecule type" value="Genomic_DNA"/>
</dbReference>
<keyword evidence="9" id="KW-1185">Reference proteome</keyword>
<dbReference type="KEGG" id="ani:ANIA_08198"/>
<sequence length="509" mass="56153">MCRSEAYNFNKLNSKKQPSYLGAAMTTSVLEREEESKHDSSSGTDPDIITGILPDTDTTNADDLILQANGHKPQLRRQFNWLSALGLGFSITNSWVGYLSNFGQNMKYGGPRLVIVGLLLAFIAQSIISIGLAEIGSAFPSSGGQYHFCFLLAPRRSRRFAAYVIGWMSVVAWWVTTNPCLRRIQEDLSYLPDHLASVYRRRSNDAFRSYRTDDGQIALHIAEEMQHPGRRVPQIIITTLMIGLATTLPLFIALLLFSSDTVEIMDSPLPSAELIHQATGSRTGTMFLIIWILIVYISCLPSQWVTSGRLAWAFARDNGTPFPRYFSAISPTFQFPVRTTTAAFVFVLLYGLLYLASTTAFNSIITSAVLFLNITYAVPQGILLLQRARSLLTSSSKTNTDMSILPPRYLSLGPLLGSLCNAFSILWIIVLGVFVCLPPEIPVNLASANYTPAVAVGIFGLILLFWGLGGRKMFEGPQVDWEGLELGLRVRVGKLACLSFPRFVSGGHV</sequence>
<feature type="transmembrane region" description="Helical" evidence="7">
    <location>
        <begin position="235"/>
        <end position="257"/>
    </location>
</feature>
<accession>C8V762</accession>
<feature type="compositionally biased region" description="Basic and acidic residues" evidence="6">
    <location>
        <begin position="31"/>
        <end position="40"/>
    </location>
</feature>
<dbReference type="InterPro" id="IPR002293">
    <property type="entry name" value="AA/rel_permease1"/>
</dbReference>
<feature type="region of interest" description="Disordered" evidence="6">
    <location>
        <begin position="31"/>
        <end position="52"/>
    </location>
</feature>
<dbReference type="PANTHER" id="PTHR45649">
    <property type="entry name" value="AMINO-ACID PERMEASE BAT1"/>
    <property type="match status" value="1"/>
</dbReference>
<dbReference type="eggNOG" id="KOG1289">
    <property type="taxonomic scope" value="Eukaryota"/>
</dbReference>
<dbReference type="HOGENOM" id="CLU_004495_2_4_1"/>
<dbReference type="OrthoDB" id="2417308at2759"/>
<name>Q5AU32_EMENI</name>
<dbReference type="Pfam" id="PF13520">
    <property type="entry name" value="AA_permease_2"/>
    <property type="match status" value="1"/>
</dbReference>
<feature type="transmembrane region" description="Helical" evidence="7">
    <location>
        <begin position="450"/>
        <end position="468"/>
    </location>
</feature>
<organism evidence="8 9">
    <name type="scientific">Emericella nidulans (strain FGSC A4 / ATCC 38163 / CBS 112.46 / NRRL 194 / M139)</name>
    <name type="common">Aspergillus nidulans</name>
    <dbReference type="NCBI Taxonomy" id="227321"/>
    <lineage>
        <taxon>Eukaryota</taxon>
        <taxon>Fungi</taxon>
        <taxon>Dikarya</taxon>
        <taxon>Ascomycota</taxon>
        <taxon>Pezizomycotina</taxon>
        <taxon>Eurotiomycetes</taxon>
        <taxon>Eurotiomycetidae</taxon>
        <taxon>Eurotiales</taxon>
        <taxon>Aspergillaceae</taxon>
        <taxon>Aspergillus</taxon>
        <taxon>Aspergillus subgen. Nidulantes</taxon>
    </lineage>
</organism>
<dbReference type="PANTHER" id="PTHR45649:SF11">
    <property type="entry name" value="TRANSPORTER, PUTATIVE (EUROFUNG)-RELATED"/>
    <property type="match status" value="1"/>
</dbReference>
<feature type="transmembrane region" description="Helical" evidence="7">
    <location>
        <begin position="160"/>
        <end position="176"/>
    </location>
</feature>
<dbReference type="VEuPathDB" id="FungiDB:AN8198"/>
<dbReference type="GO" id="GO:0016020">
    <property type="term" value="C:membrane"/>
    <property type="evidence" value="ECO:0007669"/>
    <property type="project" value="UniProtKB-SubCell"/>
</dbReference>
<evidence type="ECO:0000313" key="8">
    <source>
        <dbReference type="EMBL" id="CBF74091.1"/>
    </source>
</evidence>
<reference evidence="9" key="1">
    <citation type="journal article" date="2005" name="Nature">
        <title>Sequencing of Aspergillus nidulans and comparative analysis with A. fumigatus and A. oryzae.</title>
        <authorList>
            <person name="Galagan J.E."/>
            <person name="Calvo S.E."/>
            <person name="Cuomo C."/>
            <person name="Ma L.J."/>
            <person name="Wortman J.R."/>
            <person name="Batzoglou S."/>
            <person name="Lee S.I."/>
            <person name="Basturkmen M."/>
            <person name="Spevak C.C."/>
            <person name="Clutterbuck J."/>
            <person name="Kapitonov V."/>
            <person name="Jurka J."/>
            <person name="Scazzocchio C."/>
            <person name="Farman M."/>
            <person name="Butler J."/>
            <person name="Purcell S."/>
            <person name="Harris S."/>
            <person name="Braus G.H."/>
            <person name="Draht O."/>
            <person name="Busch S."/>
            <person name="D'Enfert C."/>
            <person name="Bouchier C."/>
            <person name="Goldman G.H."/>
            <person name="Bell-Pedersen D."/>
            <person name="Griffiths-Jones S."/>
            <person name="Doonan J.H."/>
            <person name="Yu J."/>
            <person name="Vienken K."/>
            <person name="Pain A."/>
            <person name="Freitag M."/>
            <person name="Selker E.U."/>
            <person name="Archer D.B."/>
            <person name="Penalva M.A."/>
            <person name="Oakley B.R."/>
            <person name="Momany M."/>
            <person name="Tanaka T."/>
            <person name="Kumagai T."/>
            <person name="Asai K."/>
            <person name="Machida M."/>
            <person name="Nierman W.C."/>
            <person name="Denning D.W."/>
            <person name="Caddick M."/>
            <person name="Hynes M."/>
            <person name="Paoletti M."/>
            <person name="Fischer R."/>
            <person name="Miller B."/>
            <person name="Dyer P."/>
            <person name="Sachs M.S."/>
            <person name="Osmani S.A."/>
            <person name="Birren B.W."/>
        </authorList>
    </citation>
    <scope>NUCLEOTIDE SEQUENCE [LARGE SCALE GENOMIC DNA]</scope>
    <source>
        <strain evidence="9">FGSC A4 / ATCC 38163 / CBS 112.46 / NRRL 194 / M139</strain>
    </source>
</reference>
<evidence type="ECO:0000313" key="9">
    <source>
        <dbReference type="Proteomes" id="UP000000560"/>
    </source>
</evidence>
<feature type="transmembrane region" description="Helical" evidence="7">
    <location>
        <begin position="288"/>
        <end position="314"/>
    </location>
</feature>
<dbReference type="OMA" id="AQACIFS"/>
<evidence type="ECO:0000256" key="6">
    <source>
        <dbReference type="SAM" id="MobiDB-lite"/>
    </source>
</evidence>
<feature type="transmembrane region" description="Helical" evidence="7">
    <location>
        <begin position="81"/>
        <end position="101"/>
    </location>
</feature>
<evidence type="ECO:0000256" key="4">
    <source>
        <dbReference type="ARBA" id="ARBA00022989"/>
    </source>
</evidence>
<gene>
    <name evidence="8" type="ORF">ANIA_08198</name>
</gene>
<protein>
    <submittedName>
        <fullName evidence="8">Choline transporter, putative (Eurofung)</fullName>
    </submittedName>
</protein>
<dbReference type="RefSeq" id="XP_681467.1">
    <property type="nucleotide sequence ID" value="XM_676375.1"/>
</dbReference>
<dbReference type="AlphaFoldDB" id="Q5AU32"/>
<dbReference type="InParanoid" id="Q5AU32"/>
<evidence type="ECO:0000256" key="7">
    <source>
        <dbReference type="SAM" id="Phobius"/>
    </source>
</evidence>
<keyword evidence="4 7" id="KW-1133">Transmembrane helix</keyword>
<feature type="transmembrane region" description="Helical" evidence="7">
    <location>
        <begin position="335"/>
        <end position="356"/>
    </location>
</feature>
<feature type="transmembrane region" description="Helical" evidence="7">
    <location>
        <begin position="368"/>
        <end position="388"/>
    </location>
</feature>
<evidence type="ECO:0000256" key="1">
    <source>
        <dbReference type="ARBA" id="ARBA00004141"/>
    </source>
</evidence>
<evidence type="ECO:0000256" key="3">
    <source>
        <dbReference type="ARBA" id="ARBA00022692"/>
    </source>
</evidence>
<evidence type="ECO:0000256" key="2">
    <source>
        <dbReference type="ARBA" id="ARBA00022448"/>
    </source>
</evidence>
<feature type="transmembrane region" description="Helical" evidence="7">
    <location>
        <begin position="113"/>
        <end position="133"/>
    </location>
</feature>
<reference evidence="9" key="2">
    <citation type="journal article" date="2009" name="Fungal Genet. Biol.">
        <title>The 2008 update of the Aspergillus nidulans genome annotation: a community effort.</title>
        <authorList>
            <person name="Wortman J.R."/>
            <person name="Gilsenan J.M."/>
            <person name="Joardar V."/>
            <person name="Deegan J."/>
            <person name="Clutterbuck J."/>
            <person name="Andersen M.R."/>
            <person name="Archer D."/>
            <person name="Bencina M."/>
            <person name="Braus G."/>
            <person name="Coutinho P."/>
            <person name="von Dohren H."/>
            <person name="Doonan J."/>
            <person name="Driessen A.J."/>
            <person name="Durek P."/>
            <person name="Espeso E."/>
            <person name="Fekete E."/>
            <person name="Flipphi M."/>
            <person name="Estrada C.G."/>
            <person name="Geysens S."/>
            <person name="Goldman G."/>
            <person name="de Groot P.W."/>
            <person name="Hansen K."/>
            <person name="Harris S.D."/>
            <person name="Heinekamp T."/>
            <person name="Helmstaedt K."/>
            <person name="Henrissat B."/>
            <person name="Hofmann G."/>
            <person name="Homan T."/>
            <person name="Horio T."/>
            <person name="Horiuchi H."/>
            <person name="James S."/>
            <person name="Jones M."/>
            <person name="Karaffa L."/>
            <person name="Karanyi Z."/>
            <person name="Kato M."/>
            <person name="Keller N."/>
            <person name="Kelly D.E."/>
            <person name="Kiel J.A."/>
            <person name="Kim J.M."/>
            <person name="van der Klei I.J."/>
            <person name="Klis F.M."/>
            <person name="Kovalchuk A."/>
            <person name="Krasevec N."/>
            <person name="Kubicek C.P."/>
            <person name="Liu B."/>
            <person name="Maccabe A."/>
            <person name="Meyer V."/>
            <person name="Mirabito P."/>
            <person name="Miskei M."/>
            <person name="Mos M."/>
            <person name="Mullins J."/>
            <person name="Nelson D.R."/>
            <person name="Nielsen J."/>
            <person name="Oakley B.R."/>
            <person name="Osmani S.A."/>
            <person name="Pakula T."/>
            <person name="Paszewski A."/>
            <person name="Paulsen I."/>
            <person name="Pilsyk S."/>
            <person name="Pocsi I."/>
            <person name="Punt P.J."/>
            <person name="Ram A.F."/>
            <person name="Ren Q."/>
            <person name="Robellet X."/>
            <person name="Robson G."/>
            <person name="Seiboth B."/>
            <person name="van Solingen P."/>
            <person name="Specht T."/>
            <person name="Sun J."/>
            <person name="Taheri-Talesh N."/>
            <person name="Takeshita N."/>
            <person name="Ussery D."/>
            <person name="vanKuyk P.A."/>
            <person name="Visser H."/>
            <person name="van de Vondervoort P.J."/>
            <person name="de Vries R.P."/>
            <person name="Walton J."/>
            <person name="Xiang X."/>
            <person name="Xiong Y."/>
            <person name="Zeng A.P."/>
            <person name="Brandt B.W."/>
            <person name="Cornell M.J."/>
            <person name="van den Hondel C.A."/>
            <person name="Visser J."/>
            <person name="Oliver S.G."/>
            <person name="Turner G."/>
        </authorList>
    </citation>
    <scope>GENOME REANNOTATION</scope>
    <source>
        <strain evidence="9">FGSC A4 / ATCC 38163 / CBS 112.46 / NRRL 194 / M139</strain>
    </source>
</reference>
<proteinExistence type="predicted"/>
<dbReference type="Proteomes" id="UP000000560">
    <property type="component" value="Chromosome II"/>
</dbReference>
<keyword evidence="3 7" id="KW-0812">Transmembrane</keyword>
<dbReference type="GO" id="GO:0015812">
    <property type="term" value="P:gamma-aminobutyric acid transport"/>
    <property type="evidence" value="ECO:0000318"/>
    <property type="project" value="GO_Central"/>
</dbReference>
<accession>Q5AU32</accession>
<dbReference type="GO" id="GO:0015185">
    <property type="term" value="F:gamma-aminobutyric acid transmembrane transporter activity"/>
    <property type="evidence" value="ECO:0000318"/>
    <property type="project" value="GO_Central"/>
</dbReference>
<keyword evidence="2" id="KW-0813">Transport</keyword>
<dbReference type="Gene3D" id="1.20.1740.10">
    <property type="entry name" value="Amino acid/polyamine transporter I"/>
    <property type="match status" value="2"/>
</dbReference>
<dbReference type="GeneID" id="2868997"/>
<feature type="transmembrane region" description="Helical" evidence="7">
    <location>
        <begin position="409"/>
        <end position="430"/>
    </location>
</feature>
<keyword evidence="5 7" id="KW-0472">Membrane</keyword>
<evidence type="ECO:0000256" key="5">
    <source>
        <dbReference type="ARBA" id="ARBA00023136"/>
    </source>
</evidence>